<reference evidence="1 2" key="2">
    <citation type="journal article" date="2017" name="Front. Plant Sci.">
        <title>Gene Classification and Mining of Molecular Markers Useful in Red Clover (Trifolium pratense) Breeding.</title>
        <authorList>
            <person name="Istvanek J."/>
            <person name="Dluhosova J."/>
            <person name="Dluhos P."/>
            <person name="Patkova L."/>
            <person name="Nedelnik J."/>
            <person name="Repkova J."/>
        </authorList>
    </citation>
    <scope>NUCLEOTIDE SEQUENCE [LARGE SCALE GENOMIC DNA]</scope>
    <source>
        <strain evidence="2">cv. Tatra</strain>
        <tissue evidence="1">Young leaves</tissue>
    </source>
</reference>
<evidence type="ECO:0000313" key="2">
    <source>
        <dbReference type="Proteomes" id="UP000236291"/>
    </source>
</evidence>
<comment type="caution">
    <text evidence="1">The sequence shown here is derived from an EMBL/GenBank/DDBJ whole genome shotgun (WGS) entry which is preliminary data.</text>
</comment>
<evidence type="ECO:0000313" key="1">
    <source>
        <dbReference type="EMBL" id="PNX89243.1"/>
    </source>
</evidence>
<organism evidence="1 2">
    <name type="scientific">Trifolium pratense</name>
    <name type="common">Red clover</name>
    <dbReference type="NCBI Taxonomy" id="57577"/>
    <lineage>
        <taxon>Eukaryota</taxon>
        <taxon>Viridiplantae</taxon>
        <taxon>Streptophyta</taxon>
        <taxon>Embryophyta</taxon>
        <taxon>Tracheophyta</taxon>
        <taxon>Spermatophyta</taxon>
        <taxon>Magnoliopsida</taxon>
        <taxon>eudicotyledons</taxon>
        <taxon>Gunneridae</taxon>
        <taxon>Pentapetalae</taxon>
        <taxon>rosids</taxon>
        <taxon>fabids</taxon>
        <taxon>Fabales</taxon>
        <taxon>Fabaceae</taxon>
        <taxon>Papilionoideae</taxon>
        <taxon>50 kb inversion clade</taxon>
        <taxon>NPAAA clade</taxon>
        <taxon>Hologalegina</taxon>
        <taxon>IRL clade</taxon>
        <taxon>Trifolieae</taxon>
        <taxon>Trifolium</taxon>
    </lineage>
</organism>
<proteinExistence type="predicted"/>
<gene>
    <name evidence="1" type="ORF">L195_g045360</name>
</gene>
<reference evidence="1 2" key="1">
    <citation type="journal article" date="2014" name="Am. J. Bot.">
        <title>Genome assembly and annotation for red clover (Trifolium pratense; Fabaceae).</title>
        <authorList>
            <person name="Istvanek J."/>
            <person name="Jaros M."/>
            <person name="Krenek A."/>
            <person name="Repkova J."/>
        </authorList>
    </citation>
    <scope>NUCLEOTIDE SEQUENCE [LARGE SCALE GENOMIC DNA]</scope>
    <source>
        <strain evidence="2">cv. Tatra</strain>
        <tissue evidence="1">Young leaves</tissue>
    </source>
</reference>
<dbReference type="EMBL" id="ASHM01059140">
    <property type="protein sequence ID" value="PNX89243.1"/>
    <property type="molecule type" value="Genomic_DNA"/>
</dbReference>
<protein>
    <submittedName>
        <fullName evidence="1">Uncharacterized protein</fullName>
    </submittedName>
</protein>
<accession>A0A2K3MEM8</accession>
<dbReference type="AlphaFoldDB" id="A0A2K3MEM8"/>
<dbReference type="Proteomes" id="UP000236291">
    <property type="component" value="Unassembled WGS sequence"/>
</dbReference>
<name>A0A2K3MEM8_TRIPR</name>
<sequence>MSKLKEWLHSMIKQKETQLNKSRKVIPVRADDDSGGTLSQIQAADDKLRVGFPAMSSVEIGILQRRVSKDDGKS</sequence>